<evidence type="ECO:0000313" key="2">
    <source>
        <dbReference type="Proteomes" id="UP001145114"/>
    </source>
</evidence>
<evidence type="ECO:0000313" key="1">
    <source>
        <dbReference type="EMBL" id="KAJ1675815.1"/>
    </source>
</evidence>
<dbReference type="EMBL" id="JAMZIH010005166">
    <property type="protein sequence ID" value="KAJ1675815.1"/>
    <property type="molecule type" value="Genomic_DNA"/>
</dbReference>
<name>A0ACC1HGS8_9FUNG</name>
<dbReference type="Proteomes" id="UP001145114">
    <property type="component" value="Unassembled WGS sequence"/>
</dbReference>
<organism evidence="1 2">
    <name type="scientific">Spiromyces aspiralis</name>
    <dbReference type="NCBI Taxonomy" id="68401"/>
    <lineage>
        <taxon>Eukaryota</taxon>
        <taxon>Fungi</taxon>
        <taxon>Fungi incertae sedis</taxon>
        <taxon>Zoopagomycota</taxon>
        <taxon>Kickxellomycotina</taxon>
        <taxon>Kickxellomycetes</taxon>
        <taxon>Kickxellales</taxon>
        <taxon>Kickxellaceae</taxon>
        <taxon>Spiromyces</taxon>
    </lineage>
</organism>
<proteinExistence type="predicted"/>
<sequence length="465" mass="52021">MSHAIDADTGRQAEILTPAALSNLRDSKYLEMLIGVVGDPYDKATNPHGIVNMGIAMNTLNQPYLLEKLNSLSKVYAEDLDLTSLTGIEQLQMAVAEHIINRHFNPHEPVTSKHIVLGNGTTALIDSYAFCVCEPGDAVIINSPHYTGFRDDFHLRARAVTVPVPIPIQELDDPERVAIYYQDKIDELRAKGTRVRCIVVCNPGNPIGMTVQAILAVAEKNNLYVLCDEIYALSVFRTSQDDDNDNEDGKTDPPLRHHPFTSVLSWDDLSNHIDPSRVAVIHGLSKDFGLSGFRVGWLISPWNSMLLAAMHRISFFSIRPTMTDRMITGFLNDHQFVDTLIATNRRRLLANYNLATEFLRKNSIPYVPSQSGHFLWLDMRHIVARFKQGLLGHARDADITFEDEIKYLEHLINDARVFIGLGRAFSAPVPGHYRLTFSIKPEELQVALSRIADDISAISGDSLLN</sequence>
<comment type="caution">
    <text evidence="1">The sequence shown here is derived from an EMBL/GenBank/DDBJ whole genome shotgun (WGS) entry which is preliminary data.</text>
</comment>
<accession>A0ACC1HGS8</accession>
<gene>
    <name evidence="1" type="ORF">EV182_000504</name>
</gene>
<reference evidence="1" key="1">
    <citation type="submission" date="2022-06" db="EMBL/GenBank/DDBJ databases">
        <title>Phylogenomic reconstructions and comparative analyses of Kickxellomycotina fungi.</title>
        <authorList>
            <person name="Reynolds N.K."/>
            <person name="Stajich J.E."/>
            <person name="Barry K."/>
            <person name="Grigoriev I.V."/>
            <person name="Crous P."/>
            <person name="Smith M.E."/>
        </authorList>
    </citation>
    <scope>NUCLEOTIDE SEQUENCE</scope>
    <source>
        <strain evidence="1">RSA 2271</strain>
    </source>
</reference>
<protein>
    <submittedName>
        <fullName evidence="1">Uncharacterized protein</fullName>
    </submittedName>
</protein>
<keyword evidence="2" id="KW-1185">Reference proteome</keyword>